<sequence length="149" mass="15851">MRDIIGVSVSRYPTQSDNVAQQKDGNGTWAECNRNKTGLCQIRINDALEKKAVRSEVAEGAQRHLLAAARPEDAGAPSGGDVGGLIWNIRGGMGTGSPGRLRKAVLISGWPMRVVASMAQSGNRGEVEAAMESRLRRGPLSGLNFLLNP</sequence>
<organism evidence="1 2">
    <name type="scientific">Stachybotrys chartarum (strain CBS 109288 / IBT 7711)</name>
    <name type="common">Toxic black mold</name>
    <name type="synonym">Stilbospora chartarum</name>
    <dbReference type="NCBI Taxonomy" id="1280523"/>
    <lineage>
        <taxon>Eukaryota</taxon>
        <taxon>Fungi</taxon>
        <taxon>Dikarya</taxon>
        <taxon>Ascomycota</taxon>
        <taxon>Pezizomycotina</taxon>
        <taxon>Sordariomycetes</taxon>
        <taxon>Hypocreomycetidae</taxon>
        <taxon>Hypocreales</taxon>
        <taxon>Stachybotryaceae</taxon>
        <taxon>Stachybotrys</taxon>
    </lineage>
</organism>
<evidence type="ECO:0000313" key="1">
    <source>
        <dbReference type="EMBL" id="KEY66650.1"/>
    </source>
</evidence>
<keyword evidence="2" id="KW-1185">Reference proteome</keyword>
<dbReference type="EMBL" id="KL648650">
    <property type="protein sequence ID" value="KEY66650.1"/>
    <property type="molecule type" value="Genomic_DNA"/>
</dbReference>
<proteinExistence type="predicted"/>
<accession>A0A084AMX1</accession>
<dbReference type="Proteomes" id="UP000028045">
    <property type="component" value="Unassembled WGS sequence"/>
</dbReference>
<name>A0A084AMX1_STACB</name>
<gene>
    <name evidence="1" type="ORF">S7711_10526</name>
</gene>
<dbReference type="AlphaFoldDB" id="A0A084AMX1"/>
<evidence type="ECO:0000313" key="2">
    <source>
        <dbReference type="Proteomes" id="UP000028045"/>
    </source>
</evidence>
<dbReference type="HOGENOM" id="CLU_1750879_0_0_1"/>
<reference evidence="1 2" key="1">
    <citation type="journal article" date="2014" name="BMC Genomics">
        <title>Comparative genome sequencing reveals chemotype-specific gene clusters in the toxigenic black mold Stachybotrys.</title>
        <authorList>
            <person name="Semeiks J."/>
            <person name="Borek D."/>
            <person name="Otwinowski Z."/>
            <person name="Grishin N.V."/>
        </authorList>
    </citation>
    <scope>NUCLEOTIDE SEQUENCE [LARGE SCALE GENOMIC DNA]</scope>
    <source>
        <strain evidence="2">CBS 109288 / IBT 7711</strain>
    </source>
</reference>
<protein>
    <submittedName>
        <fullName evidence="1">Uncharacterized protein</fullName>
    </submittedName>
</protein>